<dbReference type="Pfam" id="PF11593">
    <property type="entry name" value="Med3"/>
    <property type="match status" value="1"/>
</dbReference>
<evidence type="ECO:0000256" key="1">
    <source>
        <dbReference type="SAM" id="MobiDB-lite"/>
    </source>
</evidence>
<dbReference type="InParanoid" id="C5DHV2"/>
<dbReference type="InterPro" id="IPR020998">
    <property type="entry name" value="Med3"/>
</dbReference>
<dbReference type="KEGG" id="lth:KLTH0E07370g"/>
<dbReference type="GO" id="GO:0006357">
    <property type="term" value="P:regulation of transcription by RNA polymerase II"/>
    <property type="evidence" value="ECO:0007669"/>
    <property type="project" value="InterPro"/>
</dbReference>
<dbReference type="GeneID" id="8291956"/>
<proteinExistence type="predicted"/>
<dbReference type="GO" id="GO:0003712">
    <property type="term" value="F:transcription coregulator activity"/>
    <property type="evidence" value="ECO:0007669"/>
    <property type="project" value="InterPro"/>
</dbReference>
<organism evidence="2 3">
    <name type="scientific">Lachancea thermotolerans (strain ATCC 56472 / CBS 6340 / NRRL Y-8284)</name>
    <name type="common">Yeast</name>
    <name type="synonym">Kluyveromyces thermotolerans</name>
    <dbReference type="NCBI Taxonomy" id="559295"/>
    <lineage>
        <taxon>Eukaryota</taxon>
        <taxon>Fungi</taxon>
        <taxon>Dikarya</taxon>
        <taxon>Ascomycota</taxon>
        <taxon>Saccharomycotina</taxon>
        <taxon>Saccharomycetes</taxon>
        <taxon>Saccharomycetales</taxon>
        <taxon>Saccharomycetaceae</taxon>
        <taxon>Lachancea</taxon>
    </lineage>
</organism>
<name>C5DHV2_LACTC</name>
<sequence length="352" mass="37605">MADKEGGEVSKGLKEFDFGNLHEKLESEDGYKDSVKQEIQSVQDSIQPMRLRFNELLNMLAIIDQETEVSNQEKFLSIRAKIVEFVSELQAFSSSYGRLQPLFDNIQQQPKGGKTSIKFTPLERLRHLSDASLGNQAKSASGGSPPAAAVASVPTTTKQPKSSTNTPTSNAATPSATFNAAAKKSRKSRSKKNSLPTGLGGHPVATAASPAAVAAAAAAVSTNPGVAMGSNPGIQQQFTPSTNPTQILSSMSPMNMMSSPMNIMSPANNVNMAYTGPTKPPVPSHRHMPSSSQQMNMNGITPANILNMSMMEQANQPHLTTAPAPQPPNQLDMNNLDLNNLDLSNLNMDFLQ</sequence>
<feature type="compositionally biased region" description="Basic residues" evidence="1">
    <location>
        <begin position="183"/>
        <end position="192"/>
    </location>
</feature>
<dbReference type="OMA" id="FIQIMAN"/>
<feature type="compositionally biased region" description="Low complexity" evidence="1">
    <location>
        <begin position="137"/>
        <end position="182"/>
    </location>
</feature>
<dbReference type="RefSeq" id="XP_002553800.1">
    <property type="nucleotide sequence ID" value="XM_002553754.1"/>
</dbReference>
<keyword evidence="3" id="KW-1185">Reference proteome</keyword>
<evidence type="ECO:0000313" key="2">
    <source>
        <dbReference type="EMBL" id="CAR23363.1"/>
    </source>
</evidence>
<dbReference type="STRING" id="559295.C5DHV2"/>
<dbReference type="AlphaFoldDB" id="C5DHV2"/>
<dbReference type="HOGENOM" id="CLU_049224_0_0_1"/>
<evidence type="ECO:0000313" key="3">
    <source>
        <dbReference type="Proteomes" id="UP000002036"/>
    </source>
</evidence>
<dbReference type="EMBL" id="CU928169">
    <property type="protein sequence ID" value="CAR23363.1"/>
    <property type="molecule type" value="Genomic_DNA"/>
</dbReference>
<accession>C5DHV2</accession>
<dbReference type="FunCoup" id="C5DHV2">
    <property type="interactions" value="141"/>
</dbReference>
<dbReference type="GO" id="GO:0016592">
    <property type="term" value="C:mediator complex"/>
    <property type="evidence" value="ECO:0007669"/>
    <property type="project" value="InterPro"/>
</dbReference>
<protein>
    <submittedName>
        <fullName evidence="2">KLTH0E07370p</fullName>
    </submittedName>
</protein>
<reference evidence="2 3" key="1">
    <citation type="journal article" date="2009" name="Genome Res.">
        <title>Comparative genomics of protoploid Saccharomycetaceae.</title>
        <authorList>
            <consortium name="The Genolevures Consortium"/>
            <person name="Souciet J.-L."/>
            <person name="Dujon B."/>
            <person name="Gaillardin C."/>
            <person name="Johnston M."/>
            <person name="Baret P.V."/>
            <person name="Cliften P."/>
            <person name="Sherman D.J."/>
            <person name="Weissenbach J."/>
            <person name="Westhof E."/>
            <person name="Wincker P."/>
            <person name="Jubin C."/>
            <person name="Poulain J."/>
            <person name="Barbe V."/>
            <person name="Segurens B."/>
            <person name="Artiguenave F."/>
            <person name="Anthouard V."/>
            <person name="Vacherie B."/>
            <person name="Val M.-E."/>
            <person name="Fulton R.S."/>
            <person name="Minx P."/>
            <person name="Wilson R."/>
            <person name="Durrens P."/>
            <person name="Jean G."/>
            <person name="Marck C."/>
            <person name="Martin T."/>
            <person name="Nikolski M."/>
            <person name="Rolland T."/>
            <person name="Seret M.-L."/>
            <person name="Casaregola S."/>
            <person name="Despons L."/>
            <person name="Fairhead C."/>
            <person name="Fischer G."/>
            <person name="Lafontaine I."/>
            <person name="Leh V."/>
            <person name="Lemaire M."/>
            <person name="de Montigny J."/>
            <person name="Neuveglise C."/>
            <person name="Thierry A."/>
            <person name="Blanc-Lenfle I."/>
            <person name="Bleykasten C."/>
            <person name="Diffels J."/>
            <person name="Fritsch E."/>
            <person name="Frangeul L."/>
            <person name="Goeffon A."/>
            <person name="Jauniaux N."/>
            <person name="Kachouri-Lafond R."/>
            <person name="Payen C."/>
            <person name="Potier S."/>
            <person name="Pribylova L."/>
            <person name="Ozanne C."/>
            <person name="Richard G.-F."/>
            <person name="Sacerdot C."/>
            <person name="Straub M.-L."/>
            <person name="Talla E."/>
        </authorList>
    </citation>
    <scope>NUCLEOTIDE SEQUENCE [LARGE SCALE GENOMIC DNA]</scope>
    <source>
        <strain evidence="3">ATCC 56472 / CBS 6340 / NRRL Y-8284</strain>
    </source>
</reference>
<feature type="region of interest" description="Disordered" evidence="1">
    <location>
        <begin position="133"/>
        <end position="203"/>
    </location>
</feature>
<gene>
    <name evidence="2" type="ordered locus">KLTH0E07370g</name>
</gene>
<dbReference type="Proteomes" id="UP000002036">
    <property type="component" value="Chromosome E"/>
</dbReference>
<dbReference type="eggNOG" id="ENOG502S3GT">
    <property type="taxonomic scope" value="Eukaryota"/>
</dbReference>
<dbReference type="OrthoDB" id="4070475at2759"/>